<dbReference type="SUPFAM" id="SSF51366">
    <property type="entry name" value="Ribulose-phoshate binding barrel"/>
    <property type="match status" value="1"/>
</dbReference>
<evidence type="ECO:0000259" key="7">
    <source>
        <dbReference type="Pfam" id="PF00697"/>
    </source>
</evidence>
<evidence type="ECO:0000256" key="6">
    <source>
        <dbReference type="ARBA" id="ARBA00023235"/>
    </source>
</evidence>
<keyword evidence="3" id="KW-0028">Amino-acid biosynthesis</keyword>
<reference evidence="8" key="1">
    <citation type="submission" date="2021-06" db="EMBL/GenBank/DDBJ databases">
        <authorList>
            <person name="Kallberg Y."/>
            <person name="Tangrot J."/>
            <person name="Rosling A."/>
        </authorList>
    </citation>
    <scope>NUCLEOTIDE SEQUENCE</scope>
    <source>
        <strain evidence="8">87-6 pot B 2015</strain>
    </source>
</reference>
<feature type="domain" description="N-(5'phosphoribosyl) anthranilate isomerase (PRAI)" evidence="7">
    <location>
        <begin position="9"/>
        <end position="72"/>
    </location>
</feature>
<evidence type="ECO:0000313" key="8">
    <source>
        <dbReference type="EMBL" id="CAG8579097.1"/>
    </source>
</evidence>
<proteinExistence type="predicted"/>
<evidence type="ECO:0000256" key="2">
    <source>
        <dbReference type="ARBA" id="ARBA00012572"/>
    </source>
</evidence>
<sequence length="73" mass="7949">MTISQILRNGQIFDWDIALKINKSVSNKICLKGEFPIILAGGLTHENVEDAARKVKPLIVDVSSGVETNGTKI</sequence>
<keyword evidence="4" id="KW-0822">Tryptophan biosynthesis</keyword>
<dbReference type="Pfam" id="PF00697">
    <property type="entry name" value="PRAI"/>
    <property type="match status" value="1"/>
</dbReference>
<accession>A0A9N9BW12</accession>
<evidence type="ECO:0000256" key="3">
    <source>
        <dbReference type="ARBA" id="ARBA00022605"/>
    </source>
</evidence>
<keyword evidence="9" id="KW-1185">Reference proteome</keyword>
<organism evidence="8 9">
    <name type="scientific">Funneliformis mosseae</name>
    <name type="common">Endomycorrhizal fungus</name>
    <name type="synonym">Glomus mosseae</name>
    <dbReference type="NCBI Taxonomy" id="27381"/>
    <lineage>
        <taxon>Eukaryota</taxon>
        <taxon>Fungi</taxon>
        <taxon>Fungi incertae sedis</taxon>
        <taxon>Mucoromycota</taxon>
        <taxon>Glomeromycotina</taxon>
        <taxon>Glomeromycetes</taxon>
        <taxon>Glomerales</taxon>
        <taxon>Glomeraceae</taxon>
        <taxon>Funneliformis</taxon>
    </lineage>
</organism>
<gene>
    <name evidence="8" type="ORF">FMOSSE_LOCUS7856</name>
</gene>
<name>A0A9N9BW12_FUNMO</name>
<dbReference type="InterPro" id="IPR001240">
    <property type="entry name" value="PRAI_dom"/>
</dbReference>
<dbReference type="InterPro" id="IPR013785">
    <property type="entry name" value="Aldolase_TIM"/>
</dbReference>
<evidence type="ECO:0000256" key="5">
    <source>
        <dbReference type="ARBA" id="ARBA00023141"/>
    </source>
</evidence>
<dbReference type="Proteomes" id="UP000789375">
    <property type="component" value="Unassembled WGS sequence"/>
</dbReference>
<evidence type="ECO:0000313" key="9">
    <source>
        <dbReference type="Proteomes" id="UP000789375"/>
    </source>
</evidence>
<evidence type="ECO:0000256" key="1">
    <source>
        <dbReference type="ARBA" id="ARBA00004664"/>
    </source>
</evidence>
<dbReference type="EMBL" id="CAJVPP010001925">
    <property type="protein sequence ID" value="CAG8579097.1"/>
    <property type="molecule type" value="Genomic_DNA"/>
</dbReference>
<evidence type="ECO:0000256" key="4">
    <source>
        <dbReference type="ARBA" id="ARBA00022822"/>
    </source>
</evidence>
<dbReference type="GO" id="GO:0000162">
    <property type="term" value="P:L-tryptophan biosynthetic process"/>
    <property type="evidence" value="ECO:0007669"/>
    <property type="project" value="UniProtKB-KW"/>
</dbReference>
<dbReference type="GO" id="GO:0004640">
    <property type="term" value="F:phosphoribosylanthranilate isomerase activity"/>
    <property type="evidence" value="ECO:0007669"/>
    <property type="project" value="UniProtKB-EC"/>
</dbReference>
<keyword evidence="6" id="KW-0413">Isomerase</keyword>
<dbReference type="InterPro" id="IPR011060">
    <property type="entry name" value="RibuloseP-bd_barrel"/>
</dbReference>
<protein>
    <recommendedName>
        <fullName evidence="2">phosphoribosylanthranilate isomerase</fullName>
        <ecNumber evidence="2">5.3.1.24</ecNumber>
    </recommendedName>
</protein>
<dbReference type="AlphaFoldDB" id="A0A9N9BW12"/>
<keyword evidence="5" id="KW-0057">Aromatic amino acid biosynthesis</keyword>
<dbReference type="Gene3D" id="3.20.20.70">
    <property type="entry name" value="Aldolase class I"/>
    <property type="match status" value="1"/>
</dbReference>
<comment type="caution">
    <text evidence="8">The sequence shown here is derived from an EMBL/GenBank/DDBJ whole genome shotgun (WGS) entry which is preliminary data.</text>
</comment>
<comment type="pathway">
    <text evidence="1">Amino-acid biosynthesis; L-tryptophan biosynthesis; L-tryptophan from chorismate: step 3/5.</text>
</comment>
<dbReference type="EC" id="5.3.1.24" evidence="2"/>